<proteinExistence type="predicted"/>
<organism evidence="1 2">
    <name type="scientific">Jeotgalibacillus malaysiensis</name>
    <dbReference type="NCBI Taxonomy" id="1508404"/>
    <lineage>
        <taxon>Bacteria</taxon>
        <taxon>Bacillati</taxon>
        <taxon>Bacillota</taxon>
        <taxon>Bacilli</taxon>
        <taxon>Bacillales</taxon>
        <taxon>Caryophanaceae</taxon>
        <taxon>Jeotgalibacillus</taxon>
    </lineage>
</organism>
<name>A0A0B5AQF5_9BACL</name>
<protein>
    <submittedName>
        <fullName evidence="1">Uncharacterized protein</fullName>
    </submittedName>
</protein>
<reference evidence="1 2" key="1">
    <citation type="submission" date="2014-08" db="EMBL/GenBank/DDBJ databases">
        <title>Complete genome of a marine bacteria Jeotgalibacillus malaysiensis.</title>
        <authorList>
            <person name="Yaakop A.S."/>
            <person name="Chan K.-G."/>
            <person name="Goh K.M."/>
        </authorList>
    </citation>
    <scope>NUCLEOTIDE SEQUENCE [LARGE SCALE GENOMIC DNA]</scope>
    <source>
        <strain evidence="1 2">D5</strain>
    </source>
</reference>
<dbReference type="OrthoDB" id="2696663at2"/>
<keyword evidence="2" id="KW-1185">Reference proteome</keyword>
<gene>
    <name evidence="1" type="ORF">JMA_31730</name>
</gene>
<accession>A0A0B5AQF5</accession>
<sequence>MFAVWFLGILTVVSVFLALKLKKKRLLLTPVLGVGALIVIEIVKVPMPFWDTVTFIFDLRS</sequence>
<dbReference type="KEGG" id="jeo:JMA_31730"/>
<dbReference type="Proteomes" id="UP000031449">
    <property type="component" value="Chromosome"/>
</dbReference>
<evidence type="ECO:0000313" key="1">
    <source>
        <dbReference type="EMBL" id="AJD92490.1"/>
    </source>
</evidence>
<dbReference type="HOGENOM" id="CLU_209067_0_0_9"/>
<dbReference type="AlphaFoldDB" id="A0A0B5AQF5"/>
<dbReference type="BioCyc" id="JESP1508404:G14D9-12454-MONOMER"/>
<dbReference type="STRING" id="1508404.JMA_31730"/>
<evidence type="ECO:0000313" key="2">
    <source>
        <dbReference type="Proteomes" id="UP000031449"/>
    </source>
</evidence>
<dbReference type="EMBL" id="CP009416">
    <property type="protein sequence ID" value="AJD92490.1"/>
    <property type="molecule type" value="Genomic_DNA"/>
</dbReference>